<dbReference type="AlphaFoldDB" id="A0AAW0RJE6"/>
<evidence type="ECO:0000259" key="3">
    <source>
        <dbReference type="Pfam" id="PF09363"/>
    </source>
</evidence>
<dbReference type="Gene3D" id="3.40.50.970">
    <property type="match status" value="2"/>
</dbReference>
<feature type="domain" description="Xylulose 5-phosphate/Fructose 6-phosphate phosphoketolase C-terminal" evidence="3">
    <location>
        <begin position="169"/>
        <end position="250"/>
    </location>
</feature>
<dbReference type="Proteomes" id="UP001397290">
    <property type="component" value="Unassembled WGS sequence"/>
</dbReference>
<keyword evidence="5" id="KW-1185">Reference proteome</keyword>
<name>A0AAW0RJE6_9HYPO</name>
<dbReference type="SUPFAM" id="SSF52922">
    <property type="entry name" value="TK C-terminal domain-like"/>
    <property type="match status" value="1"/>
</dbReference>
<sequence>MPAWQEFGMTKDRAASSMKIAGGLLKQIAIQNPKTFRMFSSDEFENNKLNAILDASGRNFQFDQFSRAQRGRVIEILSKHCCQGFMQGYTLTGRKALFPSYESFLGIIHTTMAQYSKFNKLKPSFIGAVLRLKVEAARVHLPPDGNCFLSTVSHCLQSKNKVNFMIGSKQPTAVYLTPGEAATHCQKGASIWKFASSGGDGEADVVFVGVGVEITFEIVKAAELLLQMAPDLRVRVVNVTDLYVLRARGTPPPRPDPRRLCRHV</sequence>
<dbReference type="InterPro" id="IPR009014">
    <property type="entry name" value="Transketo_C/PFOR_II"/>
</dbReference>
<evidence type="ECO:0000256" key="1">
    <source>
        <dbReference type="ARBA" id="ARBA00005623"/>
    </source>
</evidence>
<gene>
    <name evidence="4" type="ORF">G3M48_009335</name>
</gene>
<dbReference type="PANTHER" id="PTHR31273">
    <property type="entry name" value="PHOSPHOKETOLASE-RELATED"/>
    <property type="match status" value="1"/>
</dbReference>
<dbReference type="GO" id="GO:0005975">
    <property type="term" value="P:carbohydrate metabolic process"/>
    <property type="evidence" value="ECO:0007669"/>
    <property type="project" value="InterPro"/>
</dbReference>
<evidence type="ECO:0000313" key="5">
    <source>
        <dbReference type="Proteomes" id="UP001397290"/>
    </source>
</evidence>
<evidence type="ECO:0000313" key="4">
    <source>
        <dbReference type="EMBL" id="KAK8142108.1"/>
    </source>
</evidence>
<dbReference type="SUPFAM" id="SSF52518">
    <property type="entry name" value="Thiamin diphosphate-binding fold (THDP-binding)"/>
    <property type="match status" value="1"/>
</dbReference>
<dbReference type="GO" id="GO:0016832">
    <property type="term" value="F:aldehyde-lyase activity"/>
    <property type="evidence" value="ECO:0007669"/>
    <property type="project" value="InterPro"/>
</dbReference>
<dbReference type="Pfam" id="PF09363">
    <property type="entry name" value="XFP_C"/>
    <property type="match status" value="1"/>
</dbReference>
<protein>
    <recommendedName>
        <fullName evidence="3">Xylulose 5-phosphate/Fructose 6-phosphate phosphoketolase C-terminal domain-containing protein</fullName>
    </recommendedName>
</protein>
<reference evidence="4 5" key="1">
    <citation type="submission" date="2020-02" db="EMBL/GenBank/DDBJ databases">
        <title>Comparative genomics of the hypocrealean fungal genus Beauvera.</title>
        <authorList>
            <person name="Showalter D.N."/>
            <person name="Bushley K.E."/>
            <person name="Rehner S.A."/>
        </authorList>
    </citation>
    <scope>NUCLEOTIDE SEQUENCE [LARGE SCALE GENOMIC DNA]</scope>
    <source>
        <strain evidence="4 5">ARSEF4384</strain>
    </source>
</reference>
<keyword evidence="2" id="KW-0456">Lyase</keyword>
<comment type="similarity">
    <text evidence="1">Belongs to the XFP family.</text>
</comment>
<organism evidence="4 5">
    <name type="scientific">Beauveria asiatica</name>
    <dbReference type="NCBI Taxonomy" id="1069075"/>
    <lineage>
        <taxon>Eukaryota</taxon>
        <taxon>Fungi</taxon>
        <taxon>Dikarya</taxon>
        <taxon>Ascomycota</taxon>
        <taxon>Pezizomycotina</taxon>
        <taxon>Sordariomycetes</taxon>
        <taxon>Hypocreomycetidae</taxon>
        <taxon>Hypocreales</taxon>
        <taxon>Cordycipitaceae</taxon>
        <taxon>Beauveria</taxon>
    </lineage>
</organism>
<dbReference type="Gene3D" id="3.40.50.920">
    <property type="match status" value="1"/>
</dbReference>
<evidence type="ECO:0000256" key="2">
    <source>
        <dbReference type="ARBA" id="ARBA00023239"/>
    </source>
</evidence>
<dbReference type="Pfam" id="PF03894">
    <property type="entry name" value="XFP"/>
    <property type="match status" value="2"/>
</dbReference>
<dbReference type="InterPro" id="IPR005593">
    <property type="entry name" value="Xul5P/Fru6P_PKetolase"/>
</dbReference>
<comment type="caution">
    <text evidence="4">The sequence shown here is derived from an EMBL/GenBank/DDBJ whole genome shotgun (WGS) entry which is preliminary data.</text>
</comment>
<dbReference type="PANTHER" id="PTHR31273:SF1">
    <property type="entry name" value="PHOSPHOKETOLASE-RELATED"/>
    <property type="match status" value="1"/>
</dbReference>
<dbReference type="EMBL" id="JAAHCF010000752">
    <property type="protein sequence ID" value="KAK8142108.1"/>
    <property type="molecule type" value="Genomic_DNA"/>
</dbReference>
<dbReference type="InterPro" id="IPR018969">
    <property type="entry name" value="Xul5P/Fru6P_PKetolase_C"/>
</dbReference>
<accession>A0AAW0RJE6</accession>
<dbReference type="InterPro" id="IPR029061">
    <property type="entry name" value="THDP-binding"/>
</dbReference>
<proteinExistence type="inferred from homology"/>